<organism evidence="3 4">
    <name type="scientific">Physocladia obscura</name>
    <dbReference type="NCBI Taxonomy" id="109957"/>
    <lineage>
        <taxon>Eukaryota</taxon>
        <taxon>Fungi</taxon>
        <taxon>Fungi incertae sedis</taxon>
        <taxon>Chytridiomycota</taxon>
        <taxon>Chytridiomycota incertae sedis</taxon>
        <taxon>Chytridiomycetes</taxon>
        <taxon>Chytridiales</taxon>
        <taxon>Chytriomycetaceae</taxon>
        <taxon>Physocladia</taxon>
    </lineage>
</organism>
<proteinExistence type="predicted"/>
<accession>A0AAD5SYW7</accession>
<comment type="caution">
    <text evidence="3">The sequence shown here is derived from an EMBL/GenBank/DDBJ whole genome shotgun (WGS) entry which is preliminary data.</text>
</comment>
<dbReference type="CDD" id="cd14688">
    <property type="entry name" value="bZIP_YAP"/>
    <property type="match status" value="1"/>
</dbReference>
<dbReference type="Proteomes" id="UP001211907">
    <property type="component" value="Unassembled WGS sequence"/>
</dbReference>
<dbReference type="EMBL" id="JADGJH010001299">
    <property type="protein sequence ID" value="KAJ3115320.1"/>
    <property type="molecule type" value="Genomic_DNA"/>
</dbReference>
<evidence type="ECO:0000313" key="4">
    <source>
        <dbReference type="Proteomes" id="UP001211907"/>
    </source>
</evidence>
<reference evidence="3" key="1">
    <citation type="submission" date="2020-05" db="EMBL/GenBank/DDBJ databases">
        <title>Phylogenomic resolution of chytrid fungi.</title>
        <authorList>
            <person name="Stajich J.E."/>
            <person name="Amses K."/>
            <person name="Simmons R."/>
            <person name="Seto K."/>
            <person name="Myers J."/>
            <person name="Bonds A."/>
            <person name="Quandt C.A."/>
            <person name="Barry K."/>
            <person name="Liu P."/>
            <person name="Grigoriev I."/>
            <person name="Longcore J.E."/>
            <person name="James T.Y."/>
        </authorList>
    </citation>
    <scope>NUCLEOTIDE SEQUENCE</scope>
    <source>
        <strain evidence="3">JEL0513</strain>
    </source>
</reference>
<evidence type="ECO:0000256" key="2">
    <source>
        <dbReference type="SAM" id="MobiDB-lite"/>
    </source>
</evidence>
<dbReference type="AlphaFoldDB" id="A0AAD5SYW7"/>
<protein>
    <recommendedName>
        <fullName evidence="5">BZIP domain-containing protein</fullName>
    </recommendedName>
</protein>
<evidence type="ECO:0000313" key="3">
    <source>
        <dbReference type="EMBL" id="KAJ3115320.1"/>
    </source>
</evidence>
<keyword evidence="1" id="KW-0175">Coiled coil</keyword>
<evidence type="ECO:0008006" key="5">
    <source>
        <dbReference type="Google" id="ProtNLM"/>
    </source>
</evidence>
<gene>
    <name evidence="3" type="ORF">HK100_001376</name>
</gene>
<feature type="region of interest" description="Disordered" evidence="2">
    <location>
        <begin position="168"/>
        <end position="189"/>
    </location>
</feature>
<feature type="region of interest" description="Disordered" evidence="2">
    <location>
        <begin position="1"/>
        <end position="39"/>
    </location>
</feature>
<keyword evidence="4" id="KW-1185">Reference proteome</keyword>
<sequence length="409" mass="46233">MESGVREMQTVKKTSKRKSKTGGRVPTTIYTPRSGRGRQMVTTKPLTERHAYMREQQRTFRQRKQKYLEDLELLCEQQQAEILILQSRLHLSAPLLLPAAPVVHPMTTAMPTSITVTTTHPCAKPECKSRAANLEMLIRNLKGSQQQPTAEQLLPAESLLALAGTEDAQQNDCDGDSVSTPTATAGDSVNLPSAEELYGLPVVQDIYDRLTRIPASHSGAKCIGRMKTIFFRLIRVIDKKTARSLILRMFREHNRLFEMCGVLERAQILELLAGFFMATKKHNEHVNQFLSARSVEECPPTFKEIPESKWPARIRQIKAEIKKVPSLIQVGDDLTDPHINLLCNFWARPENHELTSEEFFQLHSAGFSIISLIKNVEDMRQLLMTAEILRELSKRELDELLAGIESATI</sequence>
<evidence type="ECO:0000256" key="1">
    <source>
        <dbReference type="SAM" id="Coils"/>
    </source>
</evidence>
<feature type="coiled-coil region" evidence="1">
    <location>
        <begin position="61"/>
        <end position="88"/>
    </location>
</feature>
<name>A0AAD5SYW7_9FUNG</name>
<dbReference type="Gene3D" id="1.20.5.170">
    <property type="match status" value="1"/>
</dbReference>